<reference evidence="3 4" key="1">
    <citation type="submission" date="2019-02" db="EMBL/GenBank/DDBJ databases">
        <authorList>
            <consortium name="Pathogen Informatics"/>
        </authorList>
    </citation>
    <scope>NUCLEOTIDE SEQUENCE [LARGE SCALE GENOMIC DNA]</scope>
    <source>
        <strain evidence="3 4">078GUE027</strain>
    </source>
</reference>
<dbReference type="EMBL" id="CAADAT010000004">
    <property type="protein sequence ID" value="VFD53496.1"/>
    <property type="molecule type" value="Genomic_DNA"/>
</dbReference>
<feature type="transmembrane region" description="Helical" evidence="2">
    <location>
        <begin position="88"/>
        <end position="110"/>
    </location>
</feature>
<keyword evidence="2" id="KW-1133">Transmembrane helix</keyword>
<dbReference type="PROSITE" id="PS51257">
    <property type="entry name" value="PROKAR_LIPOPROTEIN"/>
    <property type="match status" value="1"/>
</dbReference>
<keyword evidence="2" id="KW-0812">Transmembrane</keyword>
<protein>
    <submittedName>
        <fullName evidence="3">Membrane protein</fullName>
    </submittedName>
</protein>
<feature type="coiled-coil region" evidence="1">
    <location>
        <begin position="56"/>
        <end position="83"/>
    </location>
</feature>
<proteinExistence type="predicted"/>
<dbReference type="Proteomes" id="UP000346772">
    <property type="component" value="Unassembled WGS sequence"/>
</dbReference>
<dbReference type="Pfam" id="PF09946">
    <property type="entry name" value="DUF2178"/>
    <property type="match status" value="1"/>
</dbReference>
<evidence type="ECO:0000256" key="1">
    <source>
        <dbReference type="SAM" id="Coils"/>
    </source>
</evidence>
<keyword evidence="1" id="KW-0175">Coiled coil</keyword>
<feature type="transmembrane region" description="Helical" evidence="2">
    <location>
        <begin position="33"/>
        <end position="53"/>
    </location>
</feature>
<dbReference type="AlphaFoldDB" id="A0AAX3GXB5"/>
<feature type="transmembrane region" description="Helical" evidence="2">
    <location>
        <begin position="9"/>
        <end position="27"/>
    </location>
</feature>
<name>A0AAX3GXB5_CLODI</name>
<dbReference type="InterPro" id="IPR019235">
    <property type="entry name" value="DUF2178_TM"/>
</dbReference>
<gene>
    <name evidence="3" type="ORF">SAMEA1710456_00964</name>
</gene>
<feature type="transmembrane region" description="Helical" evidence="2">
    <location>
        <begin position="116"/>
        <end position="137"/>
    </location>
</feature>
<dbReference type="RefSeq" id="WP_003416523.1">
    <property type="nucleotide sequence ID" value="NZ_BEHB01000004.1"/>
</dbReference>
<accession>A0AAX3GXB5</accession>
<organism evidence="3 4">
    <name type="scientific">Clostridioides difficile</name>
    <name type="common">Peptoclostridium difficile</name>
    <dbReference type="NCBI Taxonomy" id="1496"/>
    <lineage>
        <taxon>Bacteria</taxon>
        <taxon>Bacillati</taxon>
        <taxon>Bacillota</taxon>
        <taxon>Clostridia</taxon>
        <taxon>Peptostreptococcales</taxon>
        <taxon>Peptostreptococcaceae</taxon>
        <taxon>Clostridioides</taxon>
    </lineage>
</organism>
<keyword evidence="2" id="KW-0472">Membrane</keyword>
<evidence type="ECO:0000256" key="2">
    <source>
        <dbReference type="SAM" id="Phobius"/>
    </source>
</evidence>
<sequence length="144" mass="16916">MEKRNLRIGIVYVVLGVTFLFSCLMTKDKLSSLLVGLAAGFGFNGISIIYRYFYWNKHKEEYREKLEEEKINLQDERNVMYRDKAGRYAYIVCMIIIPISAFVFAVLNALDIYNSLVIIIYLSVLWIVLYVVGVIYYRKLKNNE</sequence>
<evidence type="ECO:0000313" key="3">
    <source>
        <dbReference type="EMBL" id="VFD53496.1"/>
    </source>
</evidence>
<evidence type="ECO:0000313" key="4">
    <source>
        <dbReference type="Proteomes" id="UP000346772"/>
    </source>
</evidence>
<comment type="caution">
    <text evidence="3">The sequence shown here is derived from an EMBL/GenBank/DDBJ whole genome shotgun (WGS) entry which is preliminary data.</text>
</comment>